<dbReference type="Gene3D" id="3.40.50.1000">
    <property type="entry name" value="HAD superfamily/HAD-like"/>
    <property type="match status" value="1"/>
</dbReference>
<keyword evidence="2" id="KW-0378">Hydrolase</keyword>
<dbReference type="RefSeq" id="WP_006460269.1">
    <property type="nucleotide sequence ID" value="NZ_CP007030.1"/>
</dbReference>
<dbReference type="EMBL" id="CP007030">
    <property type="protein sequence ID" value="AHF01207.1"/>
    <property type="molecule type" value="Genomic_DNA"/>
</dbReference>
<dbReference type="OrthoDB" id="9776368at2"/>
<dbReference type="SUPFAM" id="SSF56784">
    <property type="entry name" value="HAD-like"/>
    <property type="match status" value="1"/>
</dbReference>
<dbReference type="GO" id="GO:0046872">
    <property type="term" value="F:metal ion binding"/>
    <property type="evidence" value="ECO:0007669"/>
    <property type="project" value="UniProtKB-KW"/>
</dbReference>
<proteinExistence type="predicted"/>
<dbReference type="InterPro" id="IPR041492">
    <property type="entry name" value="HAD_2"/>
</dbReference>
<dbReference type="Gene3D" id="1.10.150.240">
    <property type="entry name" value="Putative phosphatase, domain 2"/>
    <property type="match status" value="1"/>
</dbReference>
<dbReference type="Proteomes" id="UP000005380">
    <property type="component" value="Chromosome"/>
</dbReference>
<dbReference type="GO" id="GO:0005829">
    <property type="term" value="C:cytosol"/>
    <property type="evidence" value="ECO:0007669"/>
    <property type="project" value="TreeGrafter"/>
</dbReference>
<keyword evidence="6" id="KW-1185">Reference proteome</keyword>
<dbReference type="SFLD" id="SFLDG01129">
    <property type="entry name" value="C1.5:_HAD__Beta-PGM__Phosphata"/>
    <property type="match status" value="1"/>
</dbReference>
<evidence type="ECO:0000256" key="2">
    <source>
        <dbReference type="ARBA" id="ARBA00022801"/>
    </source>
</evidence>
<dbReference type="InterPro" id="IPR006439">
    <property type="entry name" value="HAD-SF_hydro_IA"/>
</dbReference>
<evidence type="ECO:0000256" key="4">
    <source>
        <dbReference type="ARBA" id="ARBA00023277"/>
    </source>
</evidence>
<reference evidence="5 6" key="1">
    <citation type="submission" date="2013-12" db="EMBL/GenBank/DDBJ databases">
        <authorList>
            <consortium name="DOE Joint Genome Institute"/>
            <person name="Kappler U."/>
            <person name="Huntemann M."/>
            <person name="Han J."/>
            <person name="Chen A."/>
            <person name="Kyrpides N."/>
            <person name="Mavromatis K."/>
            <person name="Markowitz V."/>
            <person name="Palaniappan K."/>
            <person name="Ivanova N."/>
            <person name="Schaumberg A."/>
            <person name="Pati A."/>
            <person name="Liolios K."/>
            <person name="Nordberg H.P."/>
            <person name="Cantor M.N."/>
            <person name="Hua S.X."/>
            <person name="Woyke T."/>
        </authorList>
    </citation>
    <scope>NUCLEOTIDE SEQUENCE [LARGE SCALE GENOMIC DNA]</scope>
    <source>
        <strain evidence="6">AL2</strain>
    </source>
</reference>
<dbReference type="NCBIfam" id="TIGR01509">
    <property type="entry name" value="HAD-SF-IA-v3"/>
    <property type="match status" value="1"/>
</dbReference>
<dbReference type="HOGENOM" id="CLU_045011_19_1_6"/>
<dbReference type="KEGG" id="tao:THIAE_04855"/>
<organism evidence="5 6">
    <name type="scientific">Thiomicrospira aerophila AL3</name>
    <dbReference type="NCBI Taxonomy" id="717772"/>
    <lineage>
        <taxon>Bacteria</taxon>
        <taxon>Pseudomonadati</taxon>
        <taxon>Pseudomonadota</taxon>
        <taxon>Gammaproteobacteria</taxon>
        <taxon>Thiotrichales</taxon>
        <taxon>Piscirickettsiaceae</taxon>
        <taxon>Thiomicrospira</taxon>
    </lineage>
</organism>
<evidence type="ECO:0000256" key="3">
    <source>
        <dbReference type="ARBA" id="ARBA00022842"/>
    </source>
</evidence>
<dbReference type="SFLD" id="SFLDG01135">
    <property type="entry name" value="C1.5.6:_HAD__Beta-PGM__Phospha"/>
    <property type="match status" value="1"/>
</dbReference>
<dbReference type="InterPro" id="IPR023198">
    <property type="entry name" value="PGP-like_dom2"/>
</dbReference>
<evidence type="ECO:0000313" key="5">
    <source>
        <dbReference type="EMBL" id="AHF01207.1"/>
    </source>
</evidence>
<dbReference type="PANTHER" id="PTHR43434:SF23">
    <property type="entry name" value="PHOSPHOGLYCOLATE PHOSPHATASE"/>
    <property type="match status" value="1"/>
</dbReference>
<dbReference type="GO" id="GO:0008967">
    <property type="term" value="F:phosphoglycolate phosphatase activity"/>
    <property type="evidence" value="ECO:0007669"/>
    <property type="project" value="TreeGrafter"/>
</dbReference>
<keyword evidence="1" id="KW-0479">Metal-binding</keyword>
<dbReference type="SFLD" id="SFLDS00003">
    <property type="entry name" value="Haloacid_Dehalogenase"/>
    <property type="match status" value="1"/>
</dbReference>
<evidence type="ECO:0000256" key="1">
    <source>
        <dbReference type="ARBA" id="ARBA00022723"/>
    </source>
</evidence>
<dbReference type="AlphaFoldDB" id="W0DS04"/>
<dbReference type="Pfam" id="PF13419">
    <property type="entry name" value="HAD_2"/>
    <property type="match status" value="1"/>
</dbReference>
<keyword evidence="3" id="KW-0460">Magnesium</keyword>
<gene>
    <name evidence="5" type="ORF">THIAE_04855</name>
</gene>
<dbReference type="NCBIfam" id="TIGR01549">
    <property type="entry name" value="HAD-SF-IA-v1"/>
    <property type="match status" value="1"/>
</dbReference>
<keyword evidence="4" id="KW-0119">Carbohydrate metabolism</keyword>
<accession>W0DS04</accession>
<dbReference type="PANTHER" id="PTHR43434">
    <property type="entry name" value="PHOSPHOGLYCOLATE PHOSPHATASE"/>
    <property type="match status" value="1"/>
</dbReference>
<dbReference type="InterPro" id="IPR050155">
    <property type="entry name" value="HAD-like_hydrolase_sf"/>
</dbReference>
<dbReference type="STRING" id="717772.THIAE_04855"/>
<sequence>MSKTSNLFDCVLFDLDGTLLDTSYDFSYALNLLCEQHQLTPPSYDRVRNTVSQGGAAVTALAFNPNDTDAFEQHRQAFLALYKQHIHLHTQIFPGLLAGLVHLAKVNMPWGIVTNKPQGLTEHLLEHFSFPSAPKTVICGDTLAVRKPHPEPMLLAASECGVDPKRCLYLGDHPRDIEAGINAGMQTGAVLFGYMPPEKMTNLDQADYVFRTPFDITQFLTKKANPLL</sequence>
<dbReference type="InterPro" id="IPR036412">
    <property type="entry name" value="HAD-like_sf"/>
</dbReference>
<dbReference type="InParanoid" id="W0DS04"/>
<dbReference type="eggNOG" id="COG0546">
    <property type="taxonomic scope" value="Bacteria"/>
</dbReference>
<protein>
    <submittedName>
        <fullName evidence="5">Haloacid dehalogenase</fullName>
    </submittedName>
</protein>
<evidence type="ECO:0000313" key="6">
    <source>
        <dbReference type="Proteomes" id="UP000005380"/>
    </source>
</evidence>
<dbReference type="InterPro" id="IPR023214">
    <property type="entry name" value="HAD_sf"/>
</dbReference>
<name>W0DS04_9GAMM</name>
<dbReference type="GO" id="GO:0006281">
    <property type="term" value="P:DNA repair"/>
    <property type="evidence" value="ECO:0007669"/>
    <property type="project" value="TreeGrafter"/>
</dbReference>